<reference evidence="1" key="1">
    <citation type="journal article" date="2023" name="G3 (Bethesda)">
        <title>Whole genome assembly and annotation of the endangered Caribbean coral Acropora cervicornis.</title>
        <authorList>
            <person name="Selwyn J.D."/>
            <person name="Vollmer S.V."/>
        </authorList>
    </citation>
    <scope>NUCLEOTIDE SEQUENCE</scope>
    <source>
        <strain evidence="1">K2</strain>
    </source>
</reference>
<evidence type="ECO:0000313" key="1">
    <source>
        <dbReference type="EMBL" id="KAK2557364.1"/>
    </source>
</evidence>
<comment type="caution">
    <text evidence="1">The sequence shown here is derived from an EMBL/GenBank/DDBJ whole genome shotgun (WGS) entry which is preliminary data.</text>
</comment>
<accession>A0AAD9Q9Z4</accession>
<dbReference type="AlphaFoldDB" id="A0AAD9Q9Z4"/>
<reference evidence="1" key="2">
    <citation type="journal article" date="2023" name="Science">
        <title>Genomic signatures of disease resistance in endangered staghorn corals.</title>
        <authorList>
            <person name="Vollmer S.V."/>
            <person name="Selwyn J.D."/>
            <person name="Despard B.A."/>
            <person name="Roesel C.L."/>
        </authorList>
    </citation>
    <scope>NUCLEOTIDE SEQUENCE</scope>
    <source>
        <strain evidence="1">K2</strain>
    </source>
</reference>
<organism evidence="1 2">
    <name type="scientific">Acropora cervicornis</name>
    <name type="common">Staghorn coral</name>
    <dbReference type="NCBI Taxonomy" id="6130"/>
    <lineage>
        <taxon>Eukaryota</taxon>
        <taxon>Metazoa</taxon>
        <taxon>Cnidaria</taxon>
        <taxon>Anthozoa</taxon>
        <taxon>Hexacorallia</taxon>
        <taxon>Scleractinia</taxon>
        <taxon>Astrocoeniina</taxon>
        <taxon>Acroporidae</taxon>
        <taxon>Acropora</taxon>
    </lineage>
</organism>
<dbReference type="EMBL" id="JARQWQ010000050">
    <property type="protein sequence ID" value="KAK2557364.1"/>
    <property type="molecule type" value="Genomic_DNA"/>
</dbReference>
<gene>
    <name evidence="1" type="ORF">P5673_020477</name>
</gene>
<keyword evidence="2" id="KW-1185">Reference proteome</keyword>
<sequence>MNKQLICVYCHSRTSFSVLFNAEIFLLGQSGVRYLVQQSGSDEVFGCVVSFRRQLHHFWYWV</sequence>
<evidence type="ECO:0000313" key="2">
    <source>
        <dbReference type="Proteomes" id="UP001249851"/>
    </source>
</evidence>
<dbReference type="Proteomes" id="UP001249851">
    <property type="component" value="Unassembled WGS sequence"/>
</dbReference>
<name>A0AAD9Q9Z4_ACRCE</name>
<proteinExistence type="predicted"/>
<protein>
    <submittedName>
        <fullName evidence="1">Uncharacterized protein</fullName>
    </submittedName>
</protein>